<name>A0ABY9RI40_9BURK</name>
<evidence type="ECO:0000313" key="1">
    <source>
        <dbReference type="EMBL" id="WMW80887.1"/>
    </source>
</evidence>
<reference evidence="1" key="1">
    <citation type="submission" date="2023-09" db="EMBL/GenBank/DDBJ databases">
        <title>Undibacterium sp. 20NA77.5 isolated from freshwater.</title>
        <authorList>
            <person name="Le V."/>
            <person name="Ko S.-R."/>
            <person name="Ahn C.-Y."/>
            <person name="Oh H.-M."/>
        </authorList>
    </citation>
    <scope>NUCLEOTIDE SEQUENCE</scope>
    <source>
        <strain evidence="1">20NA77.5</strain>
    </source>
</reference>
<gene>
    <name evidence="1" type="ORF">RF679_01070</name>
</gene>
<keyword evidence="2" id="KW-1185">Reference proteome</keyword>
<evidence type="ECO:0000313" key="2">
    <source>
        <dbReference type="Proteomes" id="UP001181355"/>
    </source>
</evidence>
<dbReference type="Proteomes" id="UP001181355">
    <property type="component" value="Chromosome"/>
</dbReference>
<protein>
    <submittedName>
        <fullName evidence="1">Uncharacterized protein</fullName>
    </submittedName>
</protein>
<accession>A0ABY9RI40</accession>
<sequence>MEYSVEAPYVQTISDDQEMKVSLNKRKQKLVAKVYPCVEVKNSPDSTKSAYNSFIILGKVYTALGYKVNRKIDDFDLPQLVRDSTKMYVINPPQHGQLVQSSGDKEAGLYSYQSQAGYVGKDTFTVGVDTISKSRAKISYSLQFKVSVVESITNDQYPSTCSN</sequence>
<dbReference type="EMBL" id="CP133720">
    <property type="protein sequence ID" value="WMW80887.1"/>
    <property type="molecule type" value="Genomic_DNA"/>
</dbReference>
<proteinExistence type="predicted"/>
<dbReference type="RefSeq" id="WP_309482378.1">
    <property type="nucleotide sequence ID" value="NZ_CP133720.1"/>
</dbReference>
<organism evidence="1 2">
    <name type="scientific">Undibacterium cyanobacteriorum</name>
    <dbReference type="NCBI Taxonomy" id="3073561"/>
    <lineage>
        <taxon>Bacteria</taxon>
        <taxon>Pseudomonadati</taxon>
        <taxon>Pseudomonadota</taxon>
        <taxon>Betaproteobacteria</taxon>
        <taxon>Burkholderiales</taxon>
        <taxon>Oxalobacteraceae</taxon>
        <taxon>Undibacterium</taxon>
    </lineage>
</organism>